<dbReference type="InterPro" id="IPR009057">
    <property type="entry name" value="Homeodomain-like_sf"/>
</dbReference>
<evidence type="ECO:0000256" key="1">
    <source>
        <dbReference type="ARBA" id="ARBA00023015"/>
    </source>
</evidence>
<dbReference type="PROSITE" id="PS50977">
    <property type="entry name" value="HTH_TETR_2"/>
    <property type="match status" value="1"/>
</dbReference>
<keyword evidence="7" id="KW-1185">Reference proteome</keyword>
<organism evidence="6 7">
    <name type="scientific">Methylobacterium isbiliense</name>
    <dbReference type="NCBI Taxonomy" id="315478"/>
    <lineage>
        <taxon>Bacteria</taxon>
        <taxon>Pseudomonadati</taxon>
        <taxon>Pseudomonadota</taxon>
        <taxon>Alphaproteobacteria</taxon>
        <taxon>Hyphomicrobiales</taxon>
        <taxon>Methylobacteriaceae</taxon>
        <taxon>Methylobacterium</taxon>
    </lineage>
</organism>
<evidence type="ECO:0000256" key="2">
    <source>
        <dbReference type="ARBA" id="ARBA00023125"/>
    </source>
</evidence>
<dbReference type="PANTHER" id="PTHR47506:SF7">
    <property type="entry name" value="TRANSCRIPTIONAL REGULATORY PROTEIN"/>
    <property type="match status" value="1"/>
</dbReference>
<evidence type="ECO:0000313" key="6">
    <source>
        <dbReference type="EMBL" id="GJE03630.1"/>
    </source>
</evidence>
<feature type="domain" description="HTH tetR-type" evidence="5">
    <location>
        <begin position="1"/>
        <end position="50"/>
    </location>
</feature>
<reference evidence="6" key="2">
    <citation type="submission" date="2021-08" db="EMBL/GenBank/DDBJ databases">
        <authorList>
            <person name="Tani A."/>
            <person name="Ola A."/>
            <person name="Ogura Y."/>
            <person name="Katsura K."/>
            <person name="Hayashi T."/>
        </authorList>
    </citation>
    <scope>NUCLEOTIDE SEQUENCE</scope>
    <source>
        <strain evidence="6">DSM 17168</strain>
    </source>
</reference>
<evidence type="ECO:0000256" key="4">
    <source>
        <dbReference type="PROSITE-ProRule" id="PRU00335"/>
    </source>
</evidence>
<sequence length="173" mass="19261">MGLLHRQGLQRTTLADVASEAHVPLGNVYYYFKTKEALAEAVIAAHEAALCECLAALDAAHEDPKARLQALIRAPLDEADDVIRFGCPHGSLCQELEKLDPDAPLAQAAARLFEIYVTWAEQQFRALGDRRTSRDRAVELIAALQGTMLLANTMRSPDLLVRQLRRIERMLDE</sequence>
<keyword evidence="2 4" id="KW-0238">DNA-binding</keyword>
<keyword evidence="1" id="KW-0805">Transcription regulation</keyword>
<dbReference type="InterPro" id="IPR036271">
    <property type="entry name" value="Tet_transcr_reg_TetR-rel_C_sf"/>
</dbReference>
<proteinExistence type="predicted"/>
<dbReference type="InterPro" id="IPR001647">
    <property type="entry name" value="HTH_TetR"/>
</dbReference>
<gene>
    <name evidence="6" type="primary">betI_4</name>
    <name evidence="6" type="ORF">GMJLKIPL_5587</name>
</gene>
<dbReference type="Gene3D" id="1.10.357.10">
    <property type="entry name" value="Tetracycline Repressor, domain 2"/>
    <property type="match status" value="1"/>
</dbReference>
<comment type="caution">
    <text evidence="6">The sequence shown here is derived from an EMBL/GenBank/DDBJ whole genome shotgun (WGS) entry which is preliminary data.</text>
</comment>
<dbReference type="Proteomes" id="UP001055153">
    <property type="component" value="Unassembled WGS sequence"/>
</dbReference>
<evidence type="ECO:0000256" key="3">
    <source>
        <dbReference type="ARBA" id="ARBA00023163"/>
    </source>
</evidence>
<evidence type="ECO:0000313" key="7">
    <source>
        <dbReference type="Proteomes" id="UP001055153"/>
    </source>
</evidence>
<dbReference type="SUPFAM" id="SSF48498">
    <property type="entry name" value="Tetracyclin repressor-like, C-terminal domain"/>
    <property type="match status" value="1"/>
</dbReference>
<dbReference type="SUPFAM" id="SSF46689">
    <property type="entry name" value="Homeodomain-like"/>
    <property type="match status" value="1"/>
</dbReference>
<name>A0ABQ4SKB6_9HYPH</name>
<evidence type="ECO:0000259" key="5">
    <source>
        <dbReference type="PROSITE" id="PS50977"/>
    </source>
</evidence>
<dbReference type="EMBL" id="BPQQ01000086">
    <property type="protein sequence ID" value="GJE03630.1"/>
    <property type="molecule type" value="Genomic_DNA"/>
</dbReference>
<protein>
    <submittedName>
        <fullName evidence="6">HTH-type transcriptional regulator BetI</fullName>
    </submittedName>
</protein>
<reference evidence="6" key="1">
    <citation type="journal article" date="2021" name="Front. Microbiol.">
        <title>Comprehensive Comparative Genomics and Phenotyping of Methylobacterium Species.</title>
        <authorList>
            <person name="Alessa O."/>
            <person name="Ogura Y."/>
            <person name="Fujitani Y."/>
            <person name="Takami H."/>
            <person name="Hayashi T."/>
            <person name="Sahin N."/>
            <person name="Tani A."/>
        </authorList>
    </citation>
    <scope>NUCLEOTIDE SEQUENCE</scope>
    <source>
        <strain evidence="6">DSM 17168</strain>
    </source>
</reference>
<keyword evidence="3" id="KW-0804">Transcription</keyword>
<dbReference type="Pfam" id="PF00440">
    <property type="entry name" value="TetR_N"/>
    <property type="match status" value="1"/>
</dbReference>
<dbReference type="PANTHER" id="PTHR47506">
    <property type="entry name" value="TRANSCRIPTIONAL REGULATORY PROTEIN"/>
    <property type="match status" value="1"/>
</dbReference>
<feature type="DNA-binding region" description="H-T-H motif" evidence="4">
    <location>
        <begin position="13"/>
        <end position="32"/>
    </location>
</feature>
<accession>A0ABQ4SKB6</accession>